<dbReference type="InterPro" id="IPR000878">
    <property type="entry name" value="4pyrrol_Mease"/>
</dbReference>
<dbReference type="CDD" id="cd11642">
    <property type="entry name" value="SUMT"/>
    <property type="match status" value="1"/>
</dbReference>
<evidence type="ECO:0000256" key="9">
    <source>
        <dbReference type="RuleBase" id="RU003960"/>
    </source>
</evidence>
<evidence type="ECO:0000259" key="10">
    <source>
        <dbReference type="Pfam" id="PF00590"/>
    </source>
</evidence>
<dbReference type="Gene3D" id="3.40.50.10090">
    <property type="match status" value="1"/>
</dbReference>
<evidence type="ECO:0000256" key="3">
    <source>
        <dbReference type="ARBA" id="ARBA00018323"/>
    </source>
</evidence>
<sequence>MIGRVTLLGAGPGNPELLTLLGKRRLKEADVVLYDRLINPSLLALVPAQAERIDVGKLPNFHKVKQSVINQLLVDYAQNGKQVVRLKAGDPYVFGRGGEEGQFLREHGVTFDVVPGLTSAITGLAAVGIPITHRDYASSFHVITGHRQADGRQLDWENIAHQEGTLVFLMGMAALTDICQSLMSHGRQVTTPVAIVQWATQWRQRLVTGTLKDIDARAHEQQIGSPAIIVVGEVVQLAAILQPTLSLQGVHVLLPYTVNSQLYPALQDRGATVDFYERSTVSRIPVKLPDWTHYRELFICDGLAYRELLKEMVNKGQDQRQLAHLHITAKNPTVAKRLQRQGILADEVSDTPMVAEGSLAIGEKGHLARSSCGGLATYELIAKNSELPWQLEEFQAIIFPSSASVQDFMMGVSREQWQQMAQCKLIAMGKQVEQALRQAGIEQVVIQATTIDDVLTKLERQVTHE</sequence>
<dbReference type="SUPFAM" id="SSF69618">
    <property type="entry name" value="HemD-like"/>
    <property type="match status" value="1"/>
</dbReference>
<evidence type="ECO:0000256" key="2">
    <source>
        <dbReference type="ARBA" id="ARBA00012162"/>
    </source>
</evidence>
<evidence type="ECO:0000256" key="5">
    <source>
        <dbReference type="ARBA" id="ARBA00022679"/>
    </source>
</evidence>
<dbReference type="SUPFAM" id="SSF53790">
    <property type="entry name" value="Tetrapyrrole methylase"/>
    <property type="match status" value="1"/>
</dbReference>
<keyword evidence="6" id="KW-0949">S-adenosyl-L-methionine</keyword>
<evidence type="ECO:0000256" key="8">
    <source>
        <dbReference type="ARBA" id="ARBA00079776"/>
    </source>
</evidence>
<dbReference type="InterPro" id="IPR036108">
    <property type="entry name" value="4pyrrol_syn_uPrphyn_synt_sf"/>
</dbReference>
<comment type="caution">
    <text evidence="12">The sequence shown here is derived from an EMBL/GenBank/DDBJ whole genome shotgun (WGS) entry which is preliminary data.</text>
</comment>
<reference evidence="12 13" key="1">
    <citation type="submission" date="2017-09" db="EMBL/GenBank/DDBJ databases">
        <title>Genome sequence of Lactobacillus brevis D7.</title>
        <authorList>
            <person name="Kwon M.-S."/>
            <person name="Lim S.K."/>
            <person name="Choi H.-J."/>
        </authorList>
    </citation>
    <scope>NUCLEOTIDE SEQUENCE [LARGE SCALE GENOMIC DNA]</scope>
    <source>
        <strain evidence="12 13">D7</strain>
    </source>
</reference>
<evidence type="ECO:0000256" key="6">
    <source>
        <dbReference type="ARBA" id="ARBA00022691"/>
    </source>
</evidence>
<evidence type="ECO:0000256" key="4">
    <source>
        <dbReference type="ARBA" id="ARBA00022603"/>
    </source>
</evidence>
<dbReference type="Pfam" id="PF00590">
    <property type="entry name" value="TP_methylase"/>
    <property type="match status" value="1"/>
</dbReference>
<dbReference type="InterPro" id="IPR014777">
    <property type="entry name" value="4pyrrole_Mease_sub1"/>
</dbReference>
<dbReference type="InterPro" id="IPR003043">
    <property type="entry name" value="Uropor_MeTrfase_CS"/>
</dbReference>
<keyword evidence="4 9" id="KW-0489">Methyltransferase</keyword>
<evidence type="ECO:0000256" key="1">
    <source>
        <dbReference type="ARBA" id="ARBA00005879"/>
    </source>
</evidence>
<dbReference type="GO" id="GO:0004852">
    <property type="term" value="F:uroporphyrinogen-III synthase activity"/>
    <property type="evidence" value="ECO:0007669"/>
    <property type="project" value="InterPro"/>
</dbReference>
<dbReference type="PANTHER" id="PTHR45790:SF3">
    <property type="entry name" value="S-ADENOSYL-L-METHIONINE-DEPENDENT UROPORPHYRINOGEN III METHYLTRANSFERASE, CHLOROPLASTIC"/>
    <property type="match status" value="1"/>
</dbReference>
<dbReference type="Pfam" id="PF02602">
    <property type="entry name" value="HEM4"/>
    <property type="match status" value="1"/>
</dbReference>
<evidence type="ECO:0000313" key="13">
    <source>
        <dbReference type="Proteomes" id="UP000217918"/>
    </source>
</evidence>
<dbReference type="RefSeq" id="WP_096109701.1">
    <property type="nucleotide sequence ID" value="NZ_NVYO01000001.1"/>
</dbReference>
<feature type="domain" description="Tetrapyrrole methylase" evidence="10">
    <location>
        <begin position="5"/>
        <end position="214"/>
    </location>
</feature>
<dbReference type="InterPro" id="IPR003754">
    <property type="entry name" value="4pyrrol_synth_uPrphyn_synth"/>
</dbReference>
<keyword evidence="5 9" id="KW-0808">Transferase</keyword>
<gene>
    <name evidence="12" type="primary">cobA</name>
    <name evidence="12" type="ORF">CNR29_02660</name>
</gene>
<name>A0A2A3TWC3_LEVBR</name>
<dbReference type="InterPro" id="IPR035996">
    <property type="entry name" value="4pyrrol_Methylase_sf"/>
</dbReference>
<evidence type="ECO:0000259" key="11">
    <source>
        <dbReference type="Pfam" id="PF02602"/>
    </source>
</evidence>
<dbReference type="FunFam" id="3.30.950.10:FF:000001">
    <property type="entry name" value="Siroheme synthase"/>
    <property type="match status" value="1"/>
</dbReference>
<dbReference type="PROSITE" id="PS00840">
    <property type="entry name" value="SUMT_2"/>
    <property type="match status" value="1"/>
</dbReference>
<dbReference type="AlphaFoldDB" id="A0A2A3TWC3"/>
<dbReference type="FunFam" id="3.40.1010.10:FF:000001">
    <property type="entry name" value="Siroheme synthase"/>
    <property type="match status" value="1"/>
</dbReference>
<dbReference type="InterPro" id="IPR014776">
    <property type="entry name" value="4pyrrole_Mease_sub2"/>
</dbReference>
<evidence type="ECO:0000256" key="7">
    <source>
        <dbReference type="ARBA" id="ARBA00023244"/>
    </source>
</evidence>
<dbReference type="EMBL" id="NVYO01000001">
    <property type="protein sequence ID" value="PBQ22978.1"/>
    <property type="molecule type" value="Genomic_DNA"/>
</dbReference>
<proteinExistence type="inferred from homology"/>
<dbReference type="Gene3D" id="3.30.950.10">
    <property type="entry name" value="Methyltransferase, Cobalt-precorrin-4 Transmethylase, Domain 2"/>
    <property type="match status" value="1"/>
</dbReference>
<accession>A0A2A3TWC3</accession>
<protein>
    <recommendedName>
        <fullName evidence="3">Uroporphyrinogen-III C-methyltransferase</fullName>
        <ecNumber evidence="2">2.1.1.107</ecNumber>
    </recommendedName>
    <alternativeName>
        <fullName evidence="8">Uroporphyrinogen III methylase</fullName>
    </alternativeName>
</protein>
<keyword evidence="7" id="KW-0627">Porphyrin biosynthesis</keyword>
<dbReference type="InterPro" id="IPR050161">
    <property type="entry name" value="Siro_Cobalamin_biosynth"/>
</dbReference>
<evidence type="ECO:0000313" key="12">
    <source>
        <dbReference type="EMBL" id="PBQ22978.1"/>
    </source>
</evidence>
<dbReference type="GO" id="GO:0032259">
    <property type="term" value="P:methylation"/>
    <property type="evidence" value="ECO:0007669"/>
    <property type="project" value="UniProtKB-KW"/>
</dbReference>
<dbReference type="NCBIfam" id="TIGR01469">
    <property type="entry name" value="cobA_cysG_Cterm"/>
    <property type="match status" value="1"/>
</dbReference>
<organism evidence="12 13">
    <name type="scientific">Levilactobacillus brevis</name>
    <name type="common">Lactobacillus brevis</name>
    <dbReference type="NCBI Taxonomy" id="1580"/>
    <lineage>
        <taxon>Bacteria</taxon>
        <taxon>Bacillati</taxon>
        <taxon>Bacillota</taxon>
        <taxon>Bacilli</taxon>
        <taxon>Lactobacillales</taxon>
        <taxon>Lactobacillaceae</taxon>
        <taxon>Levilactobacillus</taxon>
    </lineage>
</organism>
<dbReference type="GO" id="GO:0019354">
    <property type="term" value="P:siroheme biosynthetic process"/>
    <property type="evidence" value="ECO:0007669"/>
    <property type="project" value="InterPro"/>
</dbReference>
<dbReference type="EC" id="2.1.1.107" evidence="2"/>
<dbReference type="GO" id="GO:0004851">
    <property type="term" value="F:uroporphyrin-III C-methyltransferase activity"/>
    <property type="evidence" value="ECO:0007669"/>
    <property type="project" value="UniProtKB-EC"/>
</dbReference>
<feature type="domain" description="Tetrapyrrole biosynthesis uroporphyrinogen III synthase" evidence="11">
    <location>
        <begin position="389"/>
        <end position="449"/>
    </location>
</feature>
<dbReference type="Gene3D" id="3.40.1010.10">
    <property type="entry name" value="Cobalt-precorrin-4 Transmethylase, Domain 1"/>
    <property type="match status" value="1"/>
</dbReference>
<dbReference type="PANTHER" id="PTHR45790">
    <property type="entry name" value="SIROHEME SYNTHASE-RELATED"/>
    <property type="match status" value="1"/>
</dbReference>
<dbReference type="InterPro" id="IPR006366">
    <property type="entry name" value="CobA/CysG_C"/>
</dbReference>
<comment type="similarity">
    <text evidence="1 9">Belongs to the precorrin methyltransferase family.</text>
</comment>
<dbReference type="NCBIfam" id="NF004790">
    <property type="entry name" value="PRK06136.1"/>
    <property type="match status" value="1"/>
</dbReference>
<dbReference type="Proteomes" id="UP000217918">
    <property type="component" value="Unassembled WGS sequence"/>
</dbReference>